<dbReference type="EMBL" id="CAJNAQ010000005">
    <property type="protein sequence ID" value="CAE6499627.1"/>
    <property type="molecule type" value="Genomic_DNA"/>
</dbReference>
<keyword evidence="1" id="KW-0812">Transmembrane</keyword>
<comment type="caution">
    <text evidence="2">The sequence shown here is derived from an EMBL/GenBank/DDBJ whole genome shotgun (WGS) entry which is preliminary data.</text>
</comment>
<sequence length="68" mass="7558">MSEKIWHLAVVAALSSLLILAYFTLMPILDKQGTVEQTQAGLEKAVKKFDELREEHTSIKTLDGSGQQ</sequence>
<organism evidence="2 3">
    <name type="scientific">Candidatus Nitrosotenuis uzonensis</name>
    <dbReference type="NCBI Taxonomy" id="1407055"/>
    <lineage>
        <taxon>Archaea</taxon>
        <taxon>Nitrososphaerota</taxon>
        <taxon>Candidatus Nitrosotenuis</taxon>
    </lineage>
</organism>
<keyword evidence="1" id="KW-1133">Transmembrane helix</keyword>
<evidence type="ECO:0000313" key="3">
    <source>
        <dbReference type="Proteomes" id="UP000655759"/>
    </source>
</evidence>
<dbReference type="RefSeq" id="WP_205100151.1">
    <property type="nucleotide sequence ID" value="NZ_CAJNAQ010000005.1"/>
</dbReference>
<reference evidence="2" key="1">
    <citation type="submission" date="2021-02" db="EMBL/GenBank/DDBJ databases">
        <authorList>
            <person name="Han P."/>
        </authorList>
    </citation>
    <scope>NUCLEOTIDE SEQUENCE</scope>
    <source>
        <strain evidence="2">Candidatus Nitrosotenuis uzonensis 5A</strain>
    </source>
</reference>
<gene>
    <name evidence="2" type="ORF">NUZ5A_50920</name>
</gene>
<protein>
    <submittedName>
        <fullName evidence="2">Uncharacterized protein</fullName>
    </submittedName>
</protein>
<dbReference type="Proteomes" id="UP000655759">
    <property type="component" value="Unassembled WGS sequence"/>
</dbReference>
<evidence type="ECO:0000313" key="2">
    <source>
        <dbReference type="EMBL" id="CAE6499627.1"/>
    </source>
</evidence>
<proteinExistence type="predicted"/>
<feature type="transmembrane region" description="Helical" evidence="1">
    <location>
        <begin position="6"/>
        <end position="25"/>
    </location>
</feature>
<dbReference type="AlphaFoldDB" id="A0A812EXI1"/>
<accession>A0A812EXI1</accession>
<evidence type="ECO:0000256" key="1">
    <source>
        <dbReference type="SAM" id="Phobius"/>
    </source>
</evidence>
<keyword evidence="1" id="KW-0472">Membrane</keyword>
<name>A0A812EXI1_9ARCH</name>